<dbReference type="PROSITE" id="PS51794">
    <property type="entry name" value="DAC"/>
    <property type="match status" value="1"/>
</dbReference>
<dbReference type="EC" id="2.7.7.85" evidence="10"/>
<feature type="transmembrane region" description="Helical" evidence="10">
    <location>
        <begin position="35"/>
        <end position="57"/>
    </location>
</feature>
<comment type="caution">
    <text evidence="12">The sequence shown here is derived from an EMBL/GenBank/DDBJ whole genome shotgun (WGS) entry which is preliminary data.</text>
</comment>
<keyword evidence="2 10" id="KW-1003">Cell membrane</keyword>
<feature type="transmembrane region" description="Helical" evidence="10">
    <location>
        <begin position="6"/>
        <end position="23"/>
    </location>
</feature>
<evidence type="ECO:0000259" key="11">
    <source>
        <dbReference type="PROSITE" id="PS51794"/>
    </source>
</evidence>
<dbReference type="PANTHER" id="PTHR34185:SF1">
    <property type="entry name" value="DIADENYLATE CYCLASE"/>
    <property type="match status" value="1"/>
</dbReference>
<comment type="subunit">
    <text evidence="10">Probably a homodimer.</text>
</comment>
<dbReference type="GO" id="GO:0006171">
    <property type="term" value="P:cAMP biosynthetic process"/>
    <property type="evidence" value="ECO:0007669"/>
    <property type="project" value="InterPro"/>
</dbReference>
<gene>
    <name evidence="12" type="primary">cdaA</name>
    <name evidence="10" type="synonym">dacA</name>
    <name evidence="12" type="ORF">LKD22_03840</name>
</gene>
<evidence type="ECO:0000256" key="8">
    <source>
        <dbReference type="ARBA" id="ARBA00022989"/>
    </source>
</evidence>
<keyword evidence="8 10" id="KW-1133">Transmembrane helix</keyword>
<evidence type="ECO:0000256" key="9">
    <source>
        <dbReference type="ARBA" id="ARBA00023136"/>
    </source>
</evidence>
<dbReference type="EMBL" id="JAJEPX010000007">
    <property type="protein sequence ID" value="MCC2176263.1"/>
    <property type="molecule type" value="Genomic_DNA"/>
</dbReference>
<keyword evidence="5 10" id="KW-0548">Nucleotidyltransferase</keyword>
<comment type="similarity">
    <text evidence="10">Belongs to the adenylate cyclase family. DacA/CdaA subfamily.</text>
</comment>
<keyword evidence="7 10" id="KW-0067">ATP-binding</keyword>
<dbReference type="InterPro" id="IPR045585">
    <property type="entry name" value="CdaA_N"/>
</dbReference>
<evidence type="ECO:0000256" key="1">
    <source>
        <dbReference type="ARBA" id="ARBA00000877"/>
    </source>
</evidence>
<keyword evidence="13" id="KW-1185">Reference proteome</keyword>
<comment type="function">
    <text evidence="10">Catalyzes the condensation of 2 ATP molecules into cyclic di-AMP (c-di-AMP), a second messenger used to regulate differing processes in different bacteria.</text>
</comment>
<dbReference type="HAMAP" id="MF_01499">
    <property type="entry name" value="DacA"/>
    <property type="match status" value="1"/>
</dbReference>
<evidence type="ECO:0000256" key="7">
    <source>
        <dbReference type="ARBA" id="ARBA00022840"/>
    </source>
</evidence>
<name>A0AAW4VYT8_9FIRM</name>
<evidence type="ECO:0000256" key="6">
    <source>
        <dbReference type="ARBA" id="ARBA00022741"/>
    </source>
</evidence>
<dbReference type="InterPro" id="IPR036888">
    <property type="entry name" value="DNA_integrity_DisA_N_sf"/>
</dbReference>
<feature type="domain" description="DAC" evidence="11">
    <location>
        <begin position="73"/>
        <end position="234"/>
    </location>
</feature>
<dbReference type="GO" id="GO:0106408">
    <property type="term" value="F:diadenylate cyclase activity"/>
    <property type="evidence" value="ECO:0007669"/>
    <property type="project" value="UniProtKB-EC"/>
</dbReference>
<organism evidence="12 13">
    <name type="scientific">Agathobaculum butyriciproducens</name>
    <dbReference type="NCBI Taxonomy" id="1628085"/>
    <lineage>
        <taxon>Bacteria</taxon>
        <taxon>Bacillati</taxon>
        <taxon>Bacillota</taxon>
        <taxon>Clostridia</taxon>
        <taxon>Eubacteriales</taxon>
        <taxon>Butyricicoccaceae</taxon>
        <taxon>Agathobaculum</taxon>
    </lineage>
</organism>
<evidence type="ECO:0000313" key="12">
    <source>
        <dbReference type="EMBL" id="MCC2176263.1"/>
    </source>
</evidence>
<proteinExistence type="inferred from homology"/>
<sequence length="272" mass="29431">MTPIDVVDILVVAYIIYRVMKLLKDTSAARLAKGILILVLIMLFASFLHLTMISWLLRNALSVGVFAVVVIFQPELRRLLEQIGKGNLSRMLIPDTDPDVVESMIVATVSACADMSRTKTGALIVFERKERLGEIIATGTRVDAAPSAELIKNIFFKNSPLHDGAMIVRAGRVCAAGCVLPLSGNQGLSRDLGTRHRAAVGMSETADSVLVVVSEETGAISVAIGGMLKRHLSPEILQKMLESELLGDELRSKNDKSRIAAIRDKWKGGAGK</sequence>
<dbReference type="NCBIfam" id="TIGR00159">
    <property type="entry name" value="diadenylate cyclase CdaA"/>
    <property type="match status" value="1"/>
</dbReference>
<dbReference type="PANTHER" id="PTHR34185">
    <property type="entry name" value="DIADENYLATE CYCLASE"/>
    <property type="match status" value="1"/>
</dbReference>
<dbReference type="GO" id="GO:0004016">
    <property type="term" value="F:adenylate cyclase activity"/>
    <property type="evidence" value="ECO:0007669"/>
    <property type="project" value="UniProtKB-UniRule"/>
</dbReference>
<keyword evidence="4 10" id="KW-0812">Transmembrane</keyword>
<dbReference type="SUPFAM" id="SSF143597">
    <property type="entry name" value="YojJ-like"/>
    <property type="match status" value="1"/>
</dbReference>
<dbReference type="InterPro" id="IPR034701">
    <property type="entry name" value="CdaA"/>
</dbReference>
<comment type="catalytic activity">
    <reaction evidence="1 10">
        <text>2 ATP = 3',3'-c-di-AMP + 2 diphosphate</text>
        <dbReference type="Rhea" id="RHEA:35655"/>
        <dbReference type="ChEBI" id="CHEBI:30616"/>
        <dbReference type="ChEBI" id="CHEBI:33019"/>
        <dbReference type="ChEBI" id="CHEBI:71500"/>
        <dbReference type="EC" id="2.7.7.85"/>
    </reaction>
</comment>
<dbReference type="Gene3D" id="3.40.1700.10">
    <property type="entry name" value="DNA integrity scanning protein, DisA, N-terminal domain"/>
    <property type="match status" value="1"/>
</dbReference>
<evidence type="ECO:0000256" key="10">
    <source>
        <dbReference type="HAMAP-Rule" id="MF_01499"/>
    </source>
</evidence>
<dbReference type="FunFam" id="3.40.1700.10:FF:000002">
    <property type="entry name" value="Diadenylate cyclase"/>
    <property type="match status" value="1"/>
</dbReference>
<keyword evidence="9 10" id="KW-0472">Membrane</keyword>
<evidence type="ECO:0000256" key="4">
    <source>
        <dbReference type="ARBA" id="ARBA00022692"/>
    </source>
</evidence>
<dbReference type="Pfam" id="PF02457">
    <property type="entry name" value="DAC"/>
    <property type="match status" value="1"/>
</dbReference>
<dbReference type="RefSeq" id="WP_418127900.1">
    <property type="nucleotide sequence ID" value="NZ_DBEZXD010000167.1"/>
</dbReference>
<dbReference type="InterPro" id="IPR050338">
    <property type="entry name" value="DisA"/>
</dbReference>
<reference evidence="12 13" key="1">
    <citation type="submission" date="2021-10" db="EMBL/GenBank/DDBJ databases">
        <title>Anaerobic single-cell dispensing facilitates the cultivation of human gut bacteria.</title>
        <authorList>
            <person name="Afrizal A."/>
        </authorList>
    </citation>
    <scope>NUCLEOTIDE SEQUENCE [LARGE SCALE GENOMIC DNA]</scope>
    <source>
        <strain evidence="12 13">CLA-AA-H270</strain>
    </source>
</reference>
<protein>
    <recommendedName>
        <fullName evidence="10">Diadenylate cyclase</fullName>
        <shortName evidence="10">DAC</shortName>
        <ecNumber evidence="10">2.7.7.85</ecNumber>
    </recommendedName>
    <alternativeName>
        <fullName evidence="10">Cyclic-di-AMP synthase</fullName>
        <shortName evidence="10">c-di-AMP synthase</shortName>
    </alternativeName>
</protein>
<dbReference type="InterPro" id="IPR003390">
    <property type="entry name" value="DNA_integrity_scan_DisA_N"/>
</dbReference>
<evidence type="ECO:0000256" key="5">
    <source>
        <dbReference type="ARBA" id="ARBA00022695"/>
    </source>
</evidence>
<dbReference type="GO" id="GO:0005524">
    <property type="term" value="F:ATP binding"/>
    <property type="evidence" value="ECO:0007669"/>
    <property type="project" value="UniProtKB-UniRule"/>
</dbReference>
<dbReference type="PIRSF" id="PIRSF004793">
    <property type="entry name" value="UCP004793"/>
    <property type="match status" value="1"/>
</dbReference>
<dbReference type="InterPro" id="IPR014046">
    <property type="entry name" value="C-di-AMP_synthase"/>
</dbReference>
<keyword evidence="6 10" id="KW-0547">Nucleotide-binding</keyword>
<evidence type="ECO:0000313" key="13">
    <source>
        <dbReference type="Proteomes" id="UP001298753"/>
    </source>
</evidence>
<dbReference type="AlphaFoldDB" id="A0AAW4VYT8"/>
<dbReference type="Proteomes" id="UP001298753">
    <property type="component" value="Unassembled WGS sequence"/>
</dbReference>
<comment type="caution">
    <text evidence="10">Lacks conserved residue(s) required for the propagation of feature annotation.</text>
</comment>
<evidence type="ECO:0000256" key="3">
    <source>
        <dbReference type="ARBA" id="ARBA00022679"/>
    </source>
</evidence>
<evidence type="ECO:0000256" key="2">
    <source>
        <dbReference type="ARBA" id="ARBA00022475"/>
    </source>
</evidence>
<keyword evidence="3 10" id="KW-0808">Transferase</keyword>
<accession>A0AAW4VYT8</accession>
<dbReference type="Pfam" id="PF19293">
    <property type="entry name" value="CdaA_N"/>
    <property type="match status" value="1"/>
</dbReference>